<feature type="compositionally biased region" description="Pro residues" evidence="1">
    <location>
        <begin position="772"/>
        <end position="782"/>
    </location>
</feature>
<gene>
    <name evidence="2" type="ORF">PCOR1329_LOCUS39610</name>
</gene>
<keyword evidence="3" id="KW-1185">Reference proteome</keyword>
<name>A0ABN9TJ50_9DINO</name>
<sequence length="822" mass="90874">MVRTMINEVHDALSKIAEHPVFKDIVEQEPKTMSDGGAQAPFKQADMNAVLNRDGPGLVYKCGLKFMWQSFAWMCNHRVPINKGQIKELQRFALEPLQPPRHIPFETVIALDSATQCVMGAKGALQRLSPREPAFAVIFSIRDAIVQEAGDDVLGKWRHVLLTASFRFELVTSGGDLYWRARNLRQEAIEMGIVSQLSVRQWIYDVVGFKASKEKDLGRELGSAQVAKCYHEKMKYAGGTEGVSASFVDSALAVHRGVLSNETARQWLEWCDEHLMEKSPWSKSIYALQALVDRAQTTSRIAWAICGLTDLCRMGLLITAGEFAIGRMKDYWQSYIEVLNLKHAMRDELLQTWLPGIGLPIEHVKKMQEAFADFPNVRASVTSYPDEPTVDATWMVGLPPSSVAACTFPEECIYTCSYDGRYRDAVKSKENVADILEYESVKREIDEIAATLAQERSAAAAARGETPAVGPATPAPTTGTTETPESKGFHSMEQQDQESCENIIKKHVHTHVDIIVEKKTAAELENAIRDSTLAGIRGDPTGRALFHFGAKQSGEPITRLELRVAPLRDANYHRLVRAVLNARAPDKKKQGDDDEGEEDKEDDPDDEDGFEVLTITSPVIDIVFSEASVANRRGKLRSCTGGFHQSECAHMLSHAKGVDHELVYGKKNLIAVGGKTKGASPGDVVERKTDSTQAPLIHMFFLKAIVDLTPLDAKFAWQAVLNRVGYVGIASTEEHKTMIYARLVEQMKTEMCQTGPKLYNAQCAKAAGLTERPPPVPPPNPKRPTAEPGTGGDGEPENDRREPEDDGLVGDPDPENAWDPFA</sequence>
<protein>
    <submittedName>
        <fullName evidence="2">Uncharacterized protein</fullName>
    </submittedName>
</protein>
<reference evidence="2" key="1">
    <citation type="submission" date="2023-10" db="EMBL/GenBank/DDBJ databases">
        <authorList>
            <person name="Chen Y."/>
            <person name="Shah S."/>
            <person name="Dougan E. K."/>
            <person name="Thang M."/>
            <person name="Chan C."/>
        </authorList>
    </citation>
    <scope>NUCLEOTIDE SEQUENCE [LARGE SCALE GENOMIC DNA]</scope>
</reference>
<feature type="compositionally biased region" description="Low complexity" evidence="1">
    <location>
        <begin position="458"/>
        <end position="483"/>
    </location>
</feature>
<evidence type="ECO:0000313" key="3">
    <source>
        <dbReference type="Proteomes" id="UP001189429"/>
    </source>
</evidence>
<feature type="region of interest" description="Disordered" evidence="1">
    <location>
        <begin position="583"/>
        <end position="609"/>
    </location>
</feature>
<organism evidence="2 3">
    <name type="scientific">Prorocentrum cordatum</name>
    <dbReference type="NCBI Taxonomy" id="2364126"/>
    <lineage>
        <taxon>Eukaryota</taxon>
        <taxon>Sar</taxon>
        <taxon>Alveolata</taxon>
        <taxon>Dinophyceae</taxon>
        <taxon>Prorocentrales</taxon>
        <taxon>Prorocentraceae</taxon>
        <taxon>Prorocentrum</taxon>
    </lineage>
</organism>
<feature type="region of interest" description="Disordered" evidence="1">
    <location>
        <begin position="458"/>
        <end position="497"/>
    </location>
</feature>
<dbReference type="EMBL" id="CAUYUJ010014783">
    <property type="protein sequence ID" value="CAK0845984.1"/>
    <property type="molecule type" value="Genomic_DNA"/>
</dbReference>
<evidence type="ECO:0000256" key="1">
    <source>
        <dbReference type="SAM" id="MobiDB-lite"/>
    </source>
</evidence>
<accession>A0ABN9TJ50</accession>
<feature type="compositionally biased region" description="Acidic residues" evidence="1">
    <location>
        <begin position="592"/>
        <end position="609"/>
    </location>
</feature>
<evidence type="ECO:0000313" key="2">
    <source>
        <dbReference type="EMBL" id="CAK0845984.1"/>
    </source>
</evidence>
<comment type="caution">
    <text evidence="2">The sequence shown here is derived from an EMBL/GenBank/DDBJ whole genome shotgun (WGS) entry which is preliminary data.</text>
</comment>
<feature type="compositionally biased region" description="Acidic residues" evidence="1">
    <location>
        <begin position="804"/>
        <end position="816"/>
    </location>
</feature>
<feature type="region of interest" description="Disordered" evidence="1">
    <location>
        <begin position="768"/>
        <end position="822"/>
    </location>
</feature>
<proteinExistence type="predicted"/>
<dbReference type="Proteomes" id="UP001189429">
    <property type="component" value="Unassembled WGS sequence"/>
</dbReference>